<dbReference type="HOGENOM" id="CLU_1625960_0_0_10"/>
<dbReference type="AlphaFoldDB" id="H8KTT6"/>
<evidence type="ECO:0000313" key="2">
    <source>
        <dbReference type="EMBL" id="AFD06661.1"/>
    </source>
</evidence>
<name>H8KTT6_SOLCM</name>
<sequence>MKNKTTTYSLLVAVLFIWGYVFYKAIDSVAASDNTNHVAKPVKDRIAVPTITLMPDTFTLMANYRDPFLDKPYNEASIDTSKRNTISAPKPIKIEPYIDWSIIRYSGVIQNANSKQAIVLVNIRGKDYMMKEGATNDGVKLMKNQKDSIKVLFQGKSKFIRIN</sequence>
<accession>H8KTT6</accession>
<organism evidence="2 3">
    <name type="scientific">Solitalea canadensis (strain ATCC 29591 / DSM 3403 / JCM 21819 / LMG 8368 / NBRC 15130 / NCIMB 12057 / USAM 9D)</name>
    <name type="common">Flexibacter canadensis</name>
    <dbReference type="NCBI Taxonomy" id="929556"/>
    <lineage>
        <taxon>Bacteria</taxon>
        <taxon>Pseudomonadati</taxon>
        <taxon>Bacteroidota</taxon>
        <taxon>Sphingobacteriia</taxon>
        <taxon>Sphingobacteriales</taxon>
        <taxon>Sphingobacteriaceae</taxon>
        <taxon>Solitalea</taxon>
    </lineage>
</organism>
<keyword evidence="1" id="KW-0472">Membrane</keyword>
<keyword evidence="1" id="KW-0812">Transmembrane</keyword>
<keyword evidence="3" id="KW-1185">Reference proteome</keyword>
<evidence type="ECO:0000313" key="3">
    <source>
        <dbReference type="Proteomes" id="UP000007590"/>
    </source>
</evidence>
<dbReference type="Proteomes" id="UP000007590">
    <property type="component" value="Chromosome"/>
</dbReference>
<protein>
    <recommendedName>
        <fullName evidence="4">Type II secretion system protein GspC N-terminal domain-containing protein</fullName>
    </recommendedName>
</protein>
<dbReference type="OrthoDB" id="676730at2"/>
<dbReference type="KEGG" id="scn:Solca_1594"/>
<dbReference type="STRING" id="929556.Solca_1594"/>
<evidence type="ECO:0008006" key="4">
    <source>
        <dbReference type="Google" id="ProtNLM"/>
    </source>
</evidence>
<gene>
    <name evidence="2" type="ordered locus">Solca_1594</name>
</gene>
<proteinExistence type="predicted"/>
<dbReference type="EMBL" id="CP003349">
    <property type="protein sequence ID" value="AFD06661.1"/>
    <property type="molecule type" value="Genomic_DNA"/>
</dbReference>
<feature type="transmembrane region" description="Helical" evidence="1">
    <location>
        <begin position="6"/>
        <end position="23"/>
    </location>
</feature>
<dbReference type="eggNOG" id="ENOG5033A26">
    <property type="taxonomic scope" value="Bacteria"/>
</dbReference>
<keyword evidence="1" id="KW-1133">Transmembrane helix</keyword>
<reference evidence="2" key="1">
    <citation type="submission" date="2012-02" db="EMBL/GenBank/DDBJ databases">
        <title>The complete genome of Solitalea canadensis DSM 3403.</title>
        <authorList>
            <consortium name="US DOE Joint Genome Institute (JGI-PGF)"/>
            <person name="Lucas S."/>
            <person name="Copeland A."/>
            <person name="Lapidus A."/>
            <person name="Glavina del Rio T."/>
            <person name="Dalin E."/>
            <person name="Tice H."/>
            <person name="Bruce D."/>
            <person name="Goodwin L."/>
            <person name="Pitluck S."/>
            <person name="Peters L."/>
            <person name="Ovchinnikova G."/>
            <person name="Lu M."/>
            <person name="Kyrpides N."/>
            <person name="Mavromatis K."/>
            <person name="Ivanova N."/>
            <person name="Brettin T."/>
            <person name="Detter J.C."/>
            <person name="Han C."/>
            <person name="Larimer F."/>
            <person name="Land M."/>
            <person name="Hauser L."/>
            <person name="Markowitz V."/>
            <person name="Cheng J.-F."/>
            <person name="Hugenholtz P."/>
            <person name="Woyke T."/>
            <person name="Wu D."/>
            <person name="Spring S."/>
            <person name="Schroeder M."/>
            <person name="Kopitz M."/>
            <person name="Brambilla E."/>
            <person name="Klenk H.-P."/>
            <person name="Eisen J.A."/>
        </authorList>
    </citation>
    <scope>NUCLEOTIDE SEQUENCE</scope>
    <source>
        <strain evidence="2">DSM 3403</strain>
    </source>
</reference>
<evidence type="ECO:0000256" key="1">
    <source>
        <dbReference type="SAM" id="Phobius"/>
    </source>
</evidence>
<dbReference type="RefSeq" id="WP_014679888.1">
    <property type="nucleotide sequence ID" value="NC_017770.1"/>
</dbReference>